<dbReference type="EMBL" id="SWFS01000330">
    <property type="protein sequence ID" value="KAA8909933.1"/>
    <property type="molecule type" value="Genomic_DNA"/>
</dbReference>
<dbReference type="AlphaFoldDB" id="A0A642V104"/>
<accession>A0A642V104</accession>
<comment type="caution">
    <text evidence="2">The sequence shown here is derived from an EMBL/GenBank/DDBJ whole genome shotgun (WGS) entry which is preliminary data.</text>
</comment>
<organism evidence="2 3">
    <name type="scientific">Trichomonascus ciferrii</name>
    <dbReference type="NCBI Taxonomy" id="44093"/>
    <lineage>
        <taxon>Eukaryota</taxon>
        <taxon>Fungi</taxon>
        <taxon>Dikarya</taxon>
        <taxon>Ascomycota</taxon>
        <taxon>Saccharomycotina</taxon>
        <taxon>Dipodascomycetes</taxon>
        <taxon>Dipodascales</taxon>
        <taxon>Trichomonascaceae</taxon>
        <taxon>Trichomonascus</taxon>
        <taxon>Trichomonascus ciferrii complex</taxon>
    </lineage>
</organism>
<reference evidence="2" key="1">
    <citation type="journal article" date="2019" name="G3 (Bethesda)">
        <title>Genome Assemblies of Two Rare Opportunistic Yeast Pathogens: Diutina rugosa (syn. Candida rugosa) and Trichomonascus ciferrii (syn. Candida ciferrii).</title>
        <authorList>
            <person name="Mixao V."/>
            <person name="Saus E."/>
            <person name="Hansen A.P."/>
            <person name="Lass-Florl C."/>
            <person name="Gabaldon T."/>
        </authorList>
    </citation>
    <scope>NUCLEOTIDE SEQUENCE</scope>
    <source>
        <strain evidence="2">CBS 4856</strain>
    </source>
</reference>
<evidence type="ECO:0000313" key="2">
    <source>
        <dbReference type="EMBL" id="KAA8909933.1"/>
    </source>
</evidence>
<dbReference type="SUPFAM" id="SSF52047">
    <property type="entry name" value="RNI-like"/>
    <property type="match status" value="1"/>
</dbReference>
<evidence type="ECO:0000259" key="1">
    <source>
        <dbReference type="PROSITE" id="PS50181"/>
    </source>
</evidence>
<dbReference type="InterPro" id="IPR032675">
    <property type="entry name" value="LRR_dom_sf"/>
</dbReference>
<proteinExistence type="predicted"/>
<sequence length="474" mass="53984">MELLALPNELLHIVSQFLSTDEVVSLELCCWSLRRRLMSDRWKYIHFSLDLTTERRCIHRTEPFVPLSQLHSHQSKFVHFCGDPTPGLQHIGLVSGVKEAIRGVCINGGQPQDVKELLVALYGVLPELELIDLAGVAMDPKVVDLVSQLYPETDVLLEIAEVSHNELIQDVPVRHQRVFGLSIDFDESTRHLFHSLRREPFTAHLRELCLTADEPFQVSSLQTFLQHCSALHTLTLSGLSHNPSGVTWLPDNVRELHVMTRYTGPSHSPQSHGSNGHKLRHVTFWENMAQCLNQFQFNSLTHLTVIVSSTPSTRDLELILNQSQRLKWLKLIEPSANGIEYLNVDIPDMFSLIRNHTWDLESLVLATRLDLKAAASTISRCQMTFPNLKLLVFDGSVKLPENHKDLLNHLYIFASHCPKLKAIYISYLNFTGSLHDLPTCMKFIPPSRMRPKENKILAANHIICIVDLTYFRTL</sequence>
<dbReference type="VEuPathDB" id="FungiDB:TRICI_004318"/>
<feature type="domain" description="F-box" evidence="1">
    <location>
        <begin position="1"/>
        <end position="45"/>
    </location>
</feature>
<gene>
    <name evidence="2" type="ORF">TRICI_004318</name>
</gene>
<name>A0A642V104_9ASCO</name>
<dbReference type="InterPro" id="IPR001810">
    <property type="entry name" value="F-box_dom"/>
</dbReference>
<evidence type="ECO:0000313" key="3">
    <source>
        <dbReference type="Proteomes" id="UP000761534"/>
    </source>
</evidence>
<dbReference type="Proteomes" id="UP000761534">
    <property type="component" value="Unassembled WGS sequence"/>
</dbReference>
<protein>
    <recommendedName>
        <fullName evidence="1">F-box domain-containing protein</fullName>
    </recommendedName>
</protein>
<dbReference type="Gene3D" id="3.80.10.10">
    <property type="entry name" value="Ribonuclease Inhibitor"/>
    <property type="match status" value="1"/>
</dbReference>
<dbReference type="PROSITE" id="PS50181">
    <property type="entry name" value="FBOX"/>
    <property type="match status" value="1"/>
</dbReference>
<keyword evidence="3" id="KW-1185">Reference proteome</keyword>